<organism evidence="1 2">
    <name type="scientific">Salix viminalis</name>
    <name type="common">Common osier</name>
    <name type="synonym">Basket willow</name>
    <dbReference type="NCBI Taxonomy" id="40686"/>
    <lineage>
        <taxon>Eukaryota</taxon>
        <taxon>Viridiplantae</taxon>
        <taxon>Streptophyta</taxon>
        <taxon>Embryophyta</taxon>
        <taxon>Tracheophyta</taxon>
        <taxon>Spermatophyta</taxon>
        <taxon>Magnoliopsida</taxon>
        <taxon>eudicotyledons</taxon>
        <taxon>Gunneridae</taxon>
        <taxon>Pentapetalae</taxon>
        <taxon>rosids</taxon>
        <taxon>fabids</taxon>
        <taxon>Malpighiales</taxon>
        <taxon>Salicaceae</taxon>
        <taxon>Saliceae</taxon>
        <taxon>Salix</taxon>
    </lineage>
</organism>
<dbReference type="Proteomes" id="UP001151529">
    <property type="component" value="Chromosome 6"/>
</dbReference>
<reference evidence="1" key="1">
    <citation type="submission" date="2022-11" db="EMBL/GenBank/DDBJ databases">
        <authorList>
            <person name="Hyden B.L."/>
            <person name="Feng K."/>
            <person name="Yates T."/>
            <person name="Jawdy S."/>
            <person name="Smart L.B."/>
            <person name="Muchero W."/>
        </authorList>
    </citation>
    <scope>NUCLEOTIDE SEQUENCE</scope>
    <source>
        <tissue evidence="1">Shoot tip</tissue>
    </source>
</reference>
<dbReference type="PANTHER" id="PTHR22928">
    <property type="entry name" value="TELOMERE-ASSOCIATED PROTEIN RIF1"/>
    <property type="match status" value="1"/>
</dbReference>
<gene>
    <name evidence="1" type="ORF">OIU85_016079</name>
</gene>
<evidence type="ECO:0000313" key="1">
    <source>
        <dbReference type="EMBL" id="KAJ6741951.1"/>
    </source>
</evidence>
<sequence length="101" mass="11748">MIELATQSSEKMIESSNMRAPPIRRRLSALIRKRYQMPENCLLKIKPTISPPPTTLSKAVAEDMKLKLLTRMKDLLNQGLKFQTLRAWGWFNYPFSQDLKP</sequence>
<reference evidence="1" key="2">
    <citation type="journal article" date="2023" name="Int. J. Mol. Sci.">
        <title>De Novo Assembly and Annotation of 11 Diverse Shrub Willow (Salix) Genomes Reveals Novel Gene Organization in Sex-Linked Regions.</title>
        <authorList>
            <person name="Hyden B."/>
            <person name="Feng K."/>
            <person name="Yates T.B."/>
            <person name="Jawdy S."/>
            <person name="Cereghino C."/>
            <person name="Smart L.B."/>
            <person name="Muchero W."/>
        </authorList>
    </citation>
    <scope>NUCLEOTIDE SEQUENCE [LARGE SCALE GENOMIC DNA]</scope>
    <source>
        <tissue evidence="1">Shoot tip</tissue>
    </source>
</reference>
<comment type="caution">
    <text evidence="1">The sequence shown here is derived from an EMBL/GenBank/DDBJ whole genome shotgun (WGS) entry which is preliminary data.</text>
</comment>
<protein>
    <submittedName>
        <fullName evidence="1">TELOMERE-ASSOCIATED PROTEIN RIF1</fullName>
    </submittedName>
</protein>
<name>A0A9Q0V582_SALVM</name>
<dbReference type="PANTHER" id="PTHR22928:SF3">
    <property type="entry name" value="TELOMERE-ASSOCIATED PROTEIN RIF1"/>
    <property type="match status" value="1"/>
</dbReference>
<dbReference type="AlphaFoldDB" id="A0A9Q0V582"/>
<dbReference type="GO" id="GO:0000723">
    <property type="term" value="P:telomere maintenance"/>
    <property type="evidence" value="ECO:0007669"/>
    <property type="project" value="TreeGrafter"/>
</dbReference>
<dbReference type="OrthoDB" id="5399929at2759"/>
<proteinExistence type="predicted"/>
<dbReference type="GO" id="GO:0005634">
    <property type="term" value="C:nucleus"/>
    <property type="evidence" value="ECO:0007669"/>
    <property type="project" value="TreeGrafter"/>
</dbReference>
<accession>A0A9Q0V582</accession>
<evidence type="ECO:0000313" key="2">
    <source>
        <dbReference type="Proteomes" id="UP001151529"/>
    </source>
</evidence>
<dbReference type="EMBL" id="JAPFFL010000002">
    <property type="protein sequence ID" value="KAJ6741951.1"/>
    <property type="molecule type" value="Genomic_DNA"/>
</dbReference>
<keyword evidence="2" id="KW-1185">Reference proteome</keyword>